<name>A0ABU8UEQ2_9ACTN</name>
<gene>
    <name evidence="1" type="ORF">WKI68_44120</name>
</gene>
<comment type="caution">
    <text evidence="1">The sequence shown here is derived from an EMBL/GenBank/DDBJ whole genome shotgun (WGS) entry which is preliminary data.</text>
</comment>
<reference evidence="1 2" key="1">
    <citation type="submission" date="2024-03" db="EMBL/GenBank/DDBJ databases">
        <title>Novel Streptomyces species of biotechnological and ecological value are a feature of Machair soil.</title>
        <authorList>
            <person name="Prole J.R."/>
            <person name="Goodfellow M."/>
            <person name="Allenby N."/>
            <person name="Ward A.C."/>
        </authorList>
    </citation>
    <scope>NUCLEOTIDE SEQUENCE [LARGE SCALE GENOMIC DNA]</scope>
    <source>
        <strain evidence="1 2">MS1.HAVA.3</strain>
    </source>
</reference>
<dbReference type="Proteomes" id="UP001382904">
    <property type="component" value="Unassembled WGS sequence"/>
</dbReference>
<evidence type="ECO:0000313" key="1">
    <source>
        <dbReference type="EMBL" id="MEJ8646372.1"/>
    </source>
</evidence>
<accession>A0ABU8UEQ2</accession>
<sequence>MAASPHWHLQGSPGHGYSGEEARQLLGKRFDWASSRRGSRTARADS</sequence>
<organism evidence="1 2">
    <name type="scientific">Streptomyces caledonius</name>
    <dbReference type="NCBI Taxonomy" id="3134107"/>
    <lineage>
        <taxon>Bacteria</taxon>
        <taxon>Bacillati</taxon>
        <taxon>Actinomycetota</taxon>
        <taxon>Actinomycetes</taxon>
        <taxon>Kitasatosporales</taxon>
        <taxon>Streptomycetaceae</taxon>
        <taxon>Streptomyces</taxon>
    </lineage>
</organism>
<proteinExistence type="predicted"/>
<evidence type="ECO:0000313" key="2">
    <source>
        <dbReference type="Proteomes" id="UP001382904"/>
    </source>
</evidence>
<protein>
    <submittedName>
        <fullName evidence="1">Uncharacterized protein</fullName>
    </submittedName>
</protein>
<dbReference type="EMBL" id="JBBKAM010000004">
    <property type="protein sequence ID" value="MEJ8646372.1"/>
    <property type="molecule type" value="Genomic_DNA"/>
</dbReference>
<keyword evidence="2" id="KW-1185">Reference proteome</keyword>